<gene>
    <name evidence="2" type="ORF">SDC9_170768</name>
</gene>
<dbReference type="AlphaFoldDB" id="A0A645GBF7"/>
<organism evidence="2">
    <name type="scientific">bioreactor metagenome</name>
    <dbReference type="NCBI Taxonomy" id="1076179"/>
    <lineage>
        <taxon>unclassified sequences</taxon>
        <taxon>metagenomes</taxon>
        <taxon>ecological metagenomes</taxon>
    </lineage>
</organism>
<evidence type="ECO:0000256" key="1">
    <source>
        <dbReference type="SAM" id="MobiDB-lite"/>
    </source>
</evidence>
<feature type="region of interest" description="Disordered" evidence="1">
    <location>
        <begin position="47"/>
        <end position="66"/>
    </location>
</feature>
<feature type="compositionally biased region" description="Basic residues" evidence="1">
    <location>
        <begin position="1"/>
        <end position="21"/>
    </location>
</feature>
<reference evidence="2" key="1">
    <citation type="submission" date="2019-08" db="EMBL/GenBank/DDBJ databases">
        <authorList>
            <person name="Kucharzyk K."/>
            <person name="Murdoch R.W."/>
            <person name="Higgins S."/>
            <person name="Loffler F."/>
        </authorList>
    </citation>
    <scope>NUCLEOTIDE SEQUENCE</scope>
</reference>
<proteinExistence type="predicted"/>
<accession>A0A645GBF7</accession>
<dbReference type="EMBL" id="VSSQ01071862">
    <property type="protein sequence ID" value="MPN23380.1"/>
    <property type="molecule type" value="Genomic_DNA"/>
</dbReference>
<comment type="caution">
    <text evidence="2">The sequence shown here is derived from an EMBL/GenBank/DDBJ whole genome shotgun (WGS) entry which is preliminary data.</text>
</comment>
<feature type="region of interest" description="Disordered" evidence="1">
    <location>
        <begin position="94"/>
        <end position="172"/>
    </location>
</feature>
<name>A0A645GBF7_9ZZZZ</name>
<feature type="region of interest" description="Disordered" evidence="1">
    <location>
        <begin position="1"/>
        <end position="32"/>
    </location>
</feature>
<protein>
    <submittedName>
        <fullName evidence="2">Uncharacterized protein</fullName>
    </submittedName>
</protein>
<evidence type="ECO:0000313" key="2">
    <source>
        <dbReference type="EMBL" id="MPN23380.1"/>
    </source>
</evidence>
<sequence>MPRTGRHARRRLPSPRPHLHRQPPPGHLFHRQRHPARHRLLLRMGTHHRQPAAAGSSRRTPPEGLPACRFPACRRLALAAGNSTRTVATLLGNDDPGHGTAQHRLARHPGADARCRAAARPPGQRPRRGKRADARLDQLRRRHAALRGPVGGGPRLRHHLPPRPERQYTAGR</sequence>